<feature type="transmembrane region" description="Helical" evidence="1">
    <location>
        <begin position="247"/>
        <end position="268"/>
    </location>
</feature>
<feature type="transmembrane region" description="Helical" evidence="1">
    <location>
        <begin position="124"/>
        <end position="144"/>
    </location>
</feature>
<evidence type="ECO:0000313" key="2">
    <source>
        <dbReference type="EMBL" id="QQF81927.1"/>
    </source>
</evidence>
<dbReference type="RefSeq" id="WP_075294047.1">
    <property type="nucleotide sequence ID" value="NZ_CP018802.1"/>
</dbReference>
<keyword evidence="1" id="KW-0812">Transmembrane</keyword>
<name>A0A9Q6Z029_HISSO</name>
<feature type="transmembrane region" description="Helical" evidence="1">
    <location>
        <begin position="220"/>
        <end position="240"/>
    </location>
</feature>
<accession>A0A9Q6Z029</accession>
<keyword evidence="3" id="KW-1185">Reference proteome</keyword>
<dbReference type="AlphaFoldDB" id="A0A9Q6Z029"/>
<feature type="transmembrane region" description="Helical" evidence="1">
    <location>
        <begin position="181"/>
        <end position="208"/>
    </location>
</feature>
<dbReference type="OrthoDB" id="5915482at2"/>
<sequence length="269" mass="30767">MLTEQSKKHTALLSFLPVLLLIAIDFFTMSLQAQAKAISHLSLAVLVTQLLCILVFAKGEICNGQRFRLVKVNLYFLIYWGLWLFISLFSNYHYVLTDIVCLCGIALTLAIWQQPQDLQMRKSLLVLGTLVGVLGIVTYCLMFIDLPLLYFSQYNPVAQALLGIILANLLLVIAKNRLQGFIILLPFLMLITLLLNAIIVLGILFFAISQQVVFSNEFSWGLYFILHLLVTGIIAIHLFYKWKFEYYTLLIMSFIVMSFPLWVSFAYVF</sequence>
<feature type="transmembrane region" description="Helical" evidence="1">
    <location>
        <begin position="37"/>
        <end position="57"/>
    </location>
</feature>
<feature type="transmembrane region" description="Helical" evidence="1">
    <location>
        <begin position="92"/>
        <end position="112"/>
    </location>
</feature>
<feature type="transmembrane region" description="Helical" evidence="1">
    <location>
        <begin position="69"/>
        <end position="86"/>
    </location>
</feature>
<feature type="transmembrane region" description="Helical" evidence="1">
    <location>
        <begin position="156"/>
        <end position="174"/>
    </location>
</feature>
<gene>
    <name evidence="2" type="ORF">JFL49_07620</name>
</gene>
<reference evidence="2 3" key="1">
    <citation type="submission" date="2020-12" db="EMBL/GenBank/DDBJ databases">
        <title>ASc-MMNZ-VFA-070.</title>
        <authorList>
            <person name="Schryvers A."/>
            <person name="Mostafa Nazari M."/>
            <person name="Farshchi Andisi V."/>
            <person name="Timsit E."/>
            <person name="Walter Morck D."/>
        </authorList>
    </citation>
    <scope>NUCLEOTIDE SEQUENCE [LARGE SCALE GENOMIC DNA]</scope>
    <source>
        <strain evidence="2 3">ASc-MMNZ-VFA-070</strain>
    </source>
</reference>
<protein>
    <submittedName>
        <fullName evidence="2">Uncharacterized protein</fullName>
    </submittedName>
</protein>
<organism evidence="2 3">
    <name type="scientific">Histophilus somni</name>
    <name type="common">Haemophilus somnus</name>
    <dbReference type="NCBI Taxonomy" id="731"/>
    <lineage>
        <taxon>Bacteria</taxon>
        <taxon>Pseudomonadati</taxon>
        <taxon>Pseudomonadota</taxon>
        <taxon>Gammaproteobacteria</taxon>
        <taxon>Pasteurellales</taxon>
        <taxon>Pasteurellaceae</taxon>
        <taxon>Histophilus</taxon>
    </lineage>
</organism>
<keyword evidence="1" id="KW-0472">Membrane</keyword>
<dbReference type="EMBL" id="CP066558">
    <property type="protein sequence ID" value="QQF81927.1"/>
    <property type="molecule type" value="Genomic_DNA"/>
</dbReference>
<evidence type="ECO:0000313" key="3">
    <source>
        <dbReference type="Proteomes" id="UP000595373"/>
    </source>
</evidence>
<keyword evidence="1" id="KW-1133">Transmembrane helix</keyword>
<proteinExistence type="predicted"/>
<dbReference type="Proteomes" id="UP000595373">
    <property type="component" value="Chromosome"/>
</dbReference>
<evidence type="ECO:0000256" key="1">
    <source>
        <dbReference type="SAM" id="Phobius"/>
    </source>
</evidence>
<feature type="transmembrane region" description="Helical" evidence="1">
    <location>
        <begin position="12"/>
        <end position="31"/>
    </location>
</feature>